<evidence type="ECO:0000256" key="1">
    <source>
        <dbReference type="PROSITE-ProRule" id="PRU00339"/>
    </source>
</evidence>
<dbReference type="RefSeq" id="WP_123848668.1">
    <property type="nucleotide sequence ID" value="NZ_RPDH01000002.1"/>
</dbReference>
<gene>
    <name evidence="3" type="ORF">EGT74_22190</name>
</gene>
<dbReference type="AlphaFoldDB" id="A0A3N4Q087"/>
<organism evidence="3 4">
    <name type="scientific">Chitinophaga lutea</name>
    <dbReference type="NCBI Taxonomy" id="2488634"/>
    <lineage>
        <taxon>Bacteria</taxon>
        <taxon>Pseudomonadati</taxon>
        <taxon>Bacteroidota</taxon>
        <taxon>Chitinophagia</taxon>
        <taxon>Chitinophagales</taxon>
        <taxon>Chitinophagaceae</taxon>
        <taxon>Chitinophaga</taxon>
    </lineage>
</organism>
<dbReference type="OrthoDB" id="6398367at2"/>
<feature type="chain" id="PRO_5018071284" evidence="2">
    <location>
        <begin position="29"/>
        <end position="298"/>
    </location>
</feature>
<dbReference type="Gene3D" id="1.25.40.10">
    <property type="entry name" value="Tetratricopeptide repeat domain"/>
    <property type="match status" value="1"/>
</dbReference>
<proteinExistence type="predicted"/>
<dbReference type="EMBL" id="RPDH01000002">
    <property type="protein sequence ID" value="RPE09687.1"/>
    <property type="molecule type" value="Genomic_DNA"/>
</dbReference>
<name>A0A3N4Q087_9BACT</name>
<evidence type="ECO:0000256" key="2">
    <source>
        <dbReference type="SAM" id="SignalP"/>
    </source>
</evidence>
<dbReference type="InterPro" id="IPR019734">
    <property type="entry name" value="TPR_rpt"/>
</dbReference>
<comment type="caution">
    <text evidence="3">The sequence shown here is derived from an EMBL/GenBank/DDBJ whole genome shotgun (WGS) entry which is preliminary data.</text>
</comment>
<protein>
    <submittedName>
        <fullName evidence="3">Uncharacterized protein</fullName>
    </submittedName>
</protein>
<keyword evidence="1" id="KW-0802">TPR repeat</keyword>
<keyword evidence="2" id="KW-0732">Signal</keyword>
<evidence type="ECO:0000313" key="4">
    <source>
        <dbReference type="Proteomes" id="UP000278351"/>
    </source>
</evidence>
<reference evidence="3 4" key="1">
    <citation type="submission" date="2018-11" db="EMBL/GenBank/DDBJ databases">
        <title>Chitinophaga lutea sp.nov., isolate from arsenic contaminated soil.</title>
        <authorList>
            <person name="Zong Y."/>
        </authorList>
    </citation>
    <scope>NUCLEOTIDE SEQUENCE [LARGE SCALE GENOMIC DNA]</scope>
    <source>
        <strain evidence="3 4">ZY74</strain>
    </source>
</reference>
<accession>A0A3N4Q087</accession>
<dbReference type="InterPro" id="IPR011990">
    <property type="entry name" value="TPR-like_helical_dom_sf"/>
</dbReference>
<dbReference type="Proteomes" id="UP000278351">
    <property type="component" value="Unassembled WGS sequence"/>
</dbReference>
<dbReference type="SUPFAM" id="SSF48452">
    <property type="entry name" value="TPR-like"/>
    <property type="match status" value="1"/>
</dbReference>
<feature type="repeat" description="TPR" evidence="1">
    <location>
        <begin position="252"/>
        <end position="285"/>
    </location>
</feature>
<feature type="signal peptide" evidence="2">
    <location>
        <begin position="1"/>
        <end position="28"/>
    </location>
</feature>
<keyword evidence="4" id="KW-1185">Reference proteome</keyword>
<dbReference type="PROSITE" id="PS50005">
    <property type="entry name" value="TPR"/>
    <property type="match status" value="1"/>
</dbReference>
<sequence>MKTTLLSYMACLAGLLLLMQCSPRPVHNTSPAPVAGVLLGVQERTAFRQPPFQHWFDSFYQAYTVQTAAIASLKKVWQNEQVDIFLGTWCGDSRREVPRMLKVLDSLGVPASNIRLICTKSGQPGHKTSPGREEQGLYIFRVPTFIIRRHHLELGRIVEFPVATLEKDLLDIVSGAPYESNYRAGNYIRRLFDVKSPELINDSLPVVAAALKPLARNEGELSSFGSVLLSAGDYSRAITVFRLNTLLFAEKADSWHWLAEGYRRNHDRDKAIVAYERTLALQPGLTLARQRLDSLKAL</sequence>
<evidence type="ECO:0000313" key="3">
    <source>
        <dbReference type="EMBL" id="RPE09687.1"/>
    </source>
</evidence>